<sequence length="285" mass="31587">MDKQSGYTWKLGMFVTIGLLLFIMAVYFIGKQKNLFGSTFHLTSKFKTVSGLEVGNNVRFSGINIGTVEEIRLINDSSVVVSMVIKDDVREFIKTDARASIGSDGLMGDKVLTISPGVKSRKVIENGGAIASINGIEMQDLMKSVKKSVDNAAVITDELAIFSHSMNNGNGALARLVRDDKMASSVSNTISNLESGTKGFSENMEAAKSNFLLKGYFKKKEKAKEKKQEEIKEKQEEQQKKAEKAKEEKAKEEKEKQEKAAKEKEKQDKQKEEDAKKAQADKAKK</sequence>
<keyword evidence="2" id="KW-0472">Membrane</keyword>
<name>A0A0D0F4V2_9FLAO</name>
<evidence type="ECO:0000259" key="3">
    <source>
        <dbReference type="Pfam" id="PF02470"/>
    </source>
</evidence>
<keyword evidence="2" id="KW-1133">Transmembrane helix</keyword>
<dbReference type="OrthoDB" id="9771725at2"/>
<evidence type="ECO:0000313" key="5">
    <source>
        <dbReference type="EMBL" id="OXA85609.1"/>
    </source>
</evidence>
<dbReference type="InterPro" id="IPR003399">
    <property type="entry name" value="Mce/MlaD"/>
</dbReference>
<dbReference type="RefSeq" id="WP_041515796.1">
    <property type="nucleotide sequence ID" value="NZ_JPRK01000002.1"/>
</dbReference>
<comment type="caution">
    <text evidence="4">The sequence shown here is derived from an EMBL/GenBank/DDBJ whole genome shotgun (WGS) entry which is preliminary data.</text>
</comment>
<dbReference type="Proteomes" id="UP000198302">
    <property type="component" value="Unassembled WGS sequence"/>
</dbReference>
<evidence type="ECO:0000313" key="4">
    <source>
        <dbReference type="EMBL" id="KIO54711.1"/>
    </source>
</evidence>
<accession>A0A0D0F4V2</accession>
<feature type="region of interest" description="Disordered" evidence="1">
    <location>
        <begin position="223"/>
        <end position="285"/>
    </location>
</feature>
<reference evidence="5 7" key="2">
    <citation type="submission" date="2016-11" db="EMBL/GenBank/DDBJ databases">
        <title>Whole genomes of Flavobacteriaceae.</title>
        <authorList>
            <person name="Stine C."/>
            <person name="Li C."/>
            <person name="Tadesse D."/>
        </authorList>
    </citation>
    <scope>NUCLEOTIDE SEQUENCE [LARGE SCALE GENOMIC DNA]</scope>
    <source>
        <strain evidence="5 7">ATCC 51468</strain>
    </source>
</reference>
<evidence type="ECO:0000256" key="2">
    <source>
        <dbReference type="SAM" id="Phobius"/>
    </source>
</evidence>
<dbReference type="PANTHER" id="PTHR33371:SF4">
    <property type="entry name" value="INTERMEMBRANE PHOSPHOLIPID TRANSPORT SYSTEM BINDING PROTEIN MLAD"/>
    <property type="match status" value="1"/>
</dbReference>
<dbReference type="Proteomes" id="UP000032061">
    <property type="component" value="Unassembled WGS sequence"/>
</dbReference>
<feature type="transmembrane region" description="Helical" evidence="2">
    <location>
        <begin position="12"/>
        <end position="30"/>
    </location>
</feature>
<dbReference type="STRING" id="37752.IW18_01530"/>
<evidence type="ECO:0000256" key="1">
    <source>
        <dbReference type="SAM" id="MobiDB-lite"/>
    </source>
</evidence>
<dbReference type="Pfam" id="PF02470">
    <property type="entry name" value="MlaD"/>
    <property type="match status" value="1"/>
</dbReference>
<reference evidence="4 6" key="1">
    <citation type="submission" date="2015-01" db="EMBL/GenBank/DDBJ databases">
        <title>Genome of Flavobacterium hibernum DSM 12611.</title>
        <authorList>
            <person name="Stropko S.J."/>
            <person name="Pipes S.E."/>
            <person name="Newman J.D."/>
        </authorList>
    </citation>
    <scope>NUCLEOTIDE SEQUENCE [LARGE SCALE GENOMIC DNA]</scope>
    <source>
        <strain evidence="4 6">DSM 12611</strain>
    </source>
</reference>
<proteinExistence type="predicted"/>
<feature type="domain" description="Mce/MlaD" evidence="3">
    <location>
        <begin position="41"/>
        <end position="117"/>
    </location>
</feature>
<protein>
    <submittedName>
        <fullName evidence="4">Organic solvent ABC transporter substrate-binding protein</fullName>
    </submittedName>
</protein>
<evidence type="ECO:0000313" key="7">
    <source>
        <dbReference type="Proteomes" id="UP000198302"/>
    </source>
</evidence>
<keyword evidence="7" id="KW-1185">Reference proteome</keyword>
<keyword evidence="2" id="KW-0812">Transmembrane</keyword>
<organism evidence="4 6">
    <name type="scientific">Flavobacterium hibernum</name>
    <dbReference type="NCBI Taxonomy" id="37752"/>
    <lineage>
        <taxon>Bacteria</taxon>
        <taxon>Pseudomonadati</taxon>
        <taxon>Bacteroidota</taxon>
        <taxon>Flavobacteriia</taxon>
        <taxon>Flavobacteriales</taxon>
        <taxon>Flavobacteriaceae</taxon>
        <taxon>Flavobacterium</taxon>
    </lineage>
</organism>
<dbReference type="EMBL" id="MUGX01000023">
    <property type="protein sequence ID" value="OXA85609.1"/>
    <property type="molecule type" value="Genomic_DNA"/>
</dbReference>
<dbReference type="EMBL" id="JPRK01000002">
    <property type="protein sequence ID" value="KIO54711.1"/>
    <property type="molecule type" value="Genomic_DNA"/>
</dbReference>
<evidence type="ECO:0000313" key="6">
    <source>
        <dbReference type="Proteomes" id="UP000032061"/>
    </source>
</evidence>
<dbReference type="PANTHER" id="PTHR33371">
    <property type="entry name" value="INTERMEMBRANE PHOSPHOLIPID TRANSPORT SYSTEM BINDING PROTEIN MLAD-RELATED"/>
    <property type="match status" value="1"/>
</dbReference>
<dbReference type="AlphaFoldDB" id="A0A0D0F4V2"/>
<gene>
    <name evidence="5" type="ORF">B0A73_16490</name>
    <name evidence="4" type="ORF">IW18_01530</name>
</gene>
<dbReference type="InterPro" id="IPR052336">
    <property type="entry name" value="MlaD_Phospholipid_Transporter"/>
</dbReference>